<dbReference type="PROSITE" id="PS51318">
    <property type="entry name" value="TAT"/>
    <property type="match status" value="1"/>
</dbReference>
<dbReference type="PANTHER" id="PTHR35399">
    <property type="entry name" value="SLR8030 PROTEIN"/>
    <property type="match status" value="1"/>
</dbReference>
<dbReference type="EMBL" id="QFYS01000001">
    <property type="protein sequence ID" value="RAK68926.1"/>
    <property type="molecule type" value="Genomic_DNA"/>
</dbReference>
<comment type="caution">
    <text evidence="2">The sequence shown here is derived from an EMBL/GenBank/DDBJ whole genome shotgun (WGS) entry which is preliminary data.</text>
</comment>
<dbReference type="InterPro" id="IPR008557">
    <property type="entry name" value="PhoX"/>
</dbReference>
<organism evidence="2 3">
    <name type="scientific">Phenylobacterium kunshanense</name>
    <dbReference type="NCBI Taxonomy" id="1445034"/>
    <lineage>
        <taxon>Bacteria</taxon>
        <taxon>Pseudomonadati</taxon>
        <taxon>Pseudomonadota</taxon>
        <taxon>Alphaproteobacteria</taxon>
        <taxon>Caulobacterales</taxon>
        <taxon>Caulobacteraceae</taxon>
        <taxon>Phenylobacterium</taxon>
    </lineage>
</organism>
<protein>
    <submittedName>
        <fullName evidence="2">Phosphatase</fullName>
    </submittedName>
</protein>
<feature type="signal peptide" evidence="1">
    <location>
        <begin position="1"/>
        <end position="27"/>
    </location>
</feature>
<reference evidence="2 3" key="1">
    <citation type="submission" date="2018-05" db="EMBL/GenBank/DDBJ databases">
        <authorList>
            <person name="Lanie J.A."/>
            <person name="Ng W.-L."/>
            <person name="Kazmierczak K.M."/>
            <person name="Andrzejewski T.M."/>
            <person name="Davidsen T.M."/>
            <person name="Wayne K.J."/>
            <person name="Tettelin H."/>
            <person name="Glass J.I."/>
            <person name="Rusch D."/>
            <person name="Podicherti R."/>
            <person name="Tsui H.-C.T."/>
            <person name="Winkler M.E."/>
        </authorList>
    </citation>
    <scope>NUCLEOTIDE SEQUENCE [LARGE SCALE GENOMIC DNA]</scope>
    <source>
        <strain evidence="2 3">BUT-10</strain>
    </source>
</reference>
<evidence type="ECO:0000313" key="2">
    <source>
        <dbReference type="EMBL" id="RAK68926.1"/>
    </source>
</evidence>
<dbReference type="OrthoDB" id="9801383at2"/>
<feature type="chain" id="PRO_5016311924" evidence="1">
    <location>
        <begin position="28"/>
        <end position="476"/>
    </location>
</feature>
<gene>
    <name evidence="2" type="ORF">DJ019_02625</name>
</gene>
<name>A0A328BSE4_9CAUL</name>
<dbReference type="PANTHER" id="PTHR35399:SF4">
    <property type="entry name" value="MEMBRANE PROTEIN"/>
    <property type="match status" value="1"/>
</dbReference>
<sequence length="476" mass="51600">MTLSRRHLLSAAATGAAFAGFSRFASAQDAAVGGYVNEVAGYGPLKADPEGVFDLPEGFSYQIVSRAGEPMSDGLVTPHKADGMGCFPLDRDRVILVRNHELKPTDLNYGAFGKGHVLADKIDRARVYDQTGDGRALCGGTTTLVYDLRARKLVSSHLSLVGTAINCAGGVTPWGSWLTCEEIVLNPGPNPGGVTLQKSHGWVFEVPSRASGLVEPVPLTGLGRFKHEATAIDPRTGVVYLTEDEGDGRGLFYRFLPNDRQKLAKGGRLQALAFKDGGDSRNWNGTDWLPGQWRDAVWIDLDGVDNPNDDLRDRGHAKGAAWFARGEGIFFGEGELYFTCTSGGPKRLGQVLRYRPSRFEGDAREKDEPGRVQLFMESADPKVMNMCDNLAIAPNGHLMVCEDKIELRGVNYLKGITPEGKVYAMGRMVRTPSDGPMPTTELAGVCFSPDGSTLFVNAYWPGMTIAITGPWDKLRA</sequence>
<keyword evidence="1" id="KW-0732">Signal</keyword>
<dbReference type="Proteomes" id="UP000249524">
    <property type="component" value="Unassembled WGS sequence"/>
</dbReference>
<evidence type="ECO:0000313" key="3">
    <source>
        <dbReference type="Proteomes" id="UP000249524"/>
    </source>
</evidence>
<accession>A0A328BSE4</accession>
<dbReference type="Pfam" id="PF05787">
    <property type="entry name" value="PhoX"/>
    <property type="match status" value="1"/>
</dbReference>
<evidence type="ECO:0000256" key="1">
    <source>
        <dbReference type="SAM" id="SignalP"/>
    </source>
</evidence>
<dbReference type="InterPro" id="IPR006311">
    <property type="entry name" value="TAT_signal"/>
</dbReference>
<dbReference type="AlphaFoldDB" id="A0A328BSE4"/>
<proteinExistence type="predicted"/>
<keyword evidence="3" id="KW-1185">Reference proteome</keyword>
<dbReference type="SUPFAM" id="SSF63829">
    <property type="entry name" value="Calcium-dependent phosphotriesterase"/>
    <property type="match status" value="1"/>
</dbReference>
<dbReference type="RefSeq" id="WP_111274418.1">
    <property type="nucleotide sequence ID" value="NZ_QFYS01000001.1"/>
</dbReference>